<feature type="coiled-coil region" evidence="1">
    <location>
        <begin position="623"/>
        <end position="667"/>
    </location>
</feature>
<evidence type="ECO:0000256" key="2">
    <source>
        <dbReference type="SAM" id="MobiDB-lite"/>
    </source>
</evidence>
<name>A0A443PYA6_9MAGN</name>
<feature type="region of interest" description="Disordered" evidence="2">
    <location>
        <begin position="285"/>
        <end position="350"/>
    </location>
</feature>
<feature type="compositionally biased region" description="Polar residues" evidence="2">
    <location>
        <begin position="489"/>
        <end position="501"/>
    </location>
</feature>
<reference evidence="3 4" key="1">
    <citation type="journal article" date="2019" name="Nat. Plants">
        <title>Stout camphor tree genome fills gaps in understanding of flowering plant genome evolution.</title>
        <authorList>
            <person name="Chaw S.M."/>
            <person name="Liu Y.C."/>
            <person name="Wu Y.W."/>
            <person name="Wang H.Y."/>
            <person name="Lin C.I."/>
            <person name="Wu C.S."/>
            <person name="Ke H.M."/>
            <person name="Chang L.Y."/>
            <person name="Hsu C.Y."/>
            <person name="Yang H.T."/>
            <person name="Sudianto E."/>
            <person name="Hsu M.H."/>
            <person name="Wu K.P."/>
            <person name="Wang L.N."/>
            <person name="Leebens-Mack J.H."/>
            <person name="Tsai I.J."/>
        </authorList>
    </citation>
    <scope>NUCLEOTIDE SEQUENCE [LARGE SCALE GENOMIC DNA]</scope>
    <source>
        <strain evidence="4">cv. Chaw 1501</strain>
        <tissue evidence="3">Young leaves</tissue>
    </source>
</reference>
<feature type="compositionally biased region" description="Polar residues" evidence="2">
    <location>
        <begin position="167"/>
        <end position="185"/>
    </location>
</feature>
<protein>
    <submittedName>
        <fullName evidence="3">WPP domain-containing protein</fullName>
    </submittedName>
</protein>
<feature type="region of interest" description="Disordered" evidence="2">
    <location>
        <begin position="156"/>
        <end position="243"/>
    </location>
</feature>
<dbReference type="AlphaFoldDB" id="A0A443PYA6"/>
<feature type="region of interest" description="Disordered" evidence="2">
    <location>
        <begin position="482"/>
        <end position="506"/>
    </location>
</feature>
<organism evidence="3 4">
    <name type="scientific">Cinnamomum micranthum f. kanehirae</name>
    <dbReference type="NCBI Taxonomy" id="337451"/>
    <lineage>
        <taxon>Eukaryota</taxon>
        <taxon>Viridiplantae</taxon>
        <taxon>Streptophyta</taxon>
        <taxon>Embryophyta</taxon>
        <taxon>Tracheophyta</taxon>
        <taxon>Spermatophyta</taxon>
        <taxon>Magnoliopsida</taxon>
        <taxon>Magnoliidae</taxon>
        <taxon>Laurales</taxon>
        <taxon>Lauraceae</taxon>
        <taxon>Cinnamomum</taxon>
    </lineage>
</organism>
<feature type="region of interest" description="Disordered" evidence="2">
    <location>
        <begin position="559"/>
        <end position="583"/>
    </location>
</feature>
<evidence type="ECO:0000313" key="3">
    <source>
        <dbReference type="EMBL" id="RWR95753.1"/>
    </source>
</evidence>
<accession>A0A443PYA6</accession>
<proteinExistence type="predicted"/>
<dbReference type="Proteomes" id="UP000283530">
    <property type="component" value="Unassembled WGS sequence"/>
</dbReference>
<feature type="compositionally biased region" description="Basic and acidic residues" evidence="2">
    <location>
        <begin position="340"/>
        <end position="350"/>
    </location>
</feature>
<evidence type="ECO:0000313" key="4">
    <source>
        <dbReference type="Proteomes" id="UP000283530"/>
    </source>
</evidence>
<dbReference type="PANTHER" id="PTHR34562:SF8">
    <property type="entry name" value="WPP DOMAIN-INTERACTING PROTEIN 1"/>
    <property type="match status" value="1"/>
</dbReference>
<evidence type="ECO:0000256" key="1">
    <source>
        <dbReference type="SAM" id="Coils"/>
    </source>
</evidence>
<dbReference type="InterPro" id="IPR044696">
    <property type="entry name" value="WIP1/2/3"/>
</dbReference>
<gene>
    <name evidence="3" type="ORF">CKAN_02510900</name>
</gene>
<sequence>MDLGDGSVGSRCEEEEVRGKDVRLNEIERGINGPNDVSGIGDLGSGVECMKFESLDKSADVGESPVINGSCGDANRKIVQSVETNGEIVGIEEVVATTSKVVASPPDIIEGLECAGSQLKSKEVDKVENLGKSDEIRLASDVSVVYETGDFDRTLGLNGKGIKTGKTLESPSSTNGSPTGDSGVSPNKGFGLRKWRRKRRDGTKDGAGMVDPNRILKRGFSNPETRGLSVENRHKSEGSGSDSFVNSIVKDMVFSALSVGVCDSESRACDTEYRAAVGTTFAIGTDSENSEDRSSKSTAASAPKLRQEVPPVGGFVKEKNKVKNTKNPGNAVHKAQQGKGKVEASKKLRGDRIKVEKENSYSSVESDLRSSNAVFMEADAFARATYGRQGEGSSNYDGENSDGVQLCELQSSEEVRADYYKENGEEAEVVSRVDVVGCLSKVQNKESENQGPDPDPLAESVTLLQAAQEALEKEIENFREIGKEPVSPPDSSSCGANSSAQLPPEEMEDITSAPKEASAAELIQKVSLLEHELQVATTILKAKELKVLELESILNSTQLPKQKAKDNPTSLEAKQKAKDNPTSLEEICREMEIELEVMFKDKIEAEVEYLLMVRHTQKLKIMAEEQVSLLEQLKTLAENQEKMLMKLRDAEDKGTKLEKQAEELVASSRELLGAEDVLKMQNDVCKFSLCSFAQLILFCMAFAVFLLQLLPHSHEVVPT</sequence>
<dbReference type="EMBL" id="QPKB01000011">
    <property type="protein sequence ID" value="RWR95753.1"/>
    <property type="molecule type" value="Genomic_DNA"/>
</dbReference>
<comment type="caution">
    <text evidence="3">The sequence shown here is derived from an EMBL/GenBank/DDBJ whole genome shotgun (WGS) entry which is preliminary data.</text>
</comment>
<feature type="compositionally biased region" description="Basic residues" evidence="2">
    <location>
        <begin position="191"/>
        <end position="201"/>
    </location>
</feature>
<keyword evidence="1" id="KW-0175">Coiled coil</keyword>
<keyword evidence="4" id="KW-1185">Reference proteome</keyword>
<dbReference type="PANTHER" id="PTHR34562">
    <property type="entry name" value="WPP DOMAIN-INTERACTING PROTEIN 2"/>
    <property type="match status" value="1"/>
</dbReference>
<dbReference type="OrthoDB" id="680851at2759"/>